<feature type="transmembrane region" description="Helical" evidence="1">
    <location>
        <begin position="907"/>
        <end position="927"/>
    </location>
</feature>
<accession>A0A936YI36</accession>
<keyword evidence="3" id="KW-1185">Reference proteome</keyword>
<dbReference type="PANTHER" id="PTHR38434">
    <property type="entry name" value="BLL2549 PROTEIN"/>
    <property type="match status" value="1"/>
</dbReference>
<feature type="transmembrane region" description="Helical" evidence="1">
    <location>
        <begin position="620"/>
        <end position="638"/>
    </location>
</feature>
<gene>
    <name evidence="2" type="ORF">JJB09_00885</name>
</gene>
<keyword evidence="1" id="KW-0472">Membrane</keyword>
<protein>
    <submittedName>
        <fullName evidence="2">DUF2339 domain-containing protein</fullName>
    </submittedName>
</protein>
<feature type="transmembrane region" description="Helical" evidence="1">
    <location>
        <begin position="480"/>
        <end position="501"/>
    </location>
</feature>
<reference evidence="2" key="1">
    <citation type="submission" date="2021-01" db="EMBL/GenBank/DDBJ databases">
        <title>Rhizobium sp. strain KVB221 16S ribosomal RNA gene Genome sequencing and assembly.</title>
        <authorList>
            <person name="Kang M."/>
        </authorList>
    </citation>
    <scope>NUCLEOTIDE SEQUENCE</scope>
    <source>
        <strain evidence="2">KVB221</strain>
    </source>
</reference>
<dbReference type="PIRSF" id="PIRSF035905">
    <property type="entry name" value="UCP035905_mp"/>
    <property type="match status" value="1"/>
</dbReference>
<feature type="transmembrane region" description="Helical" evidence="1">
    <location>
        <begin position="542"/>
        <end position="561"/>
    </location>
</feature>
<feature type="transmembrane region" description="Helical" evidence="1">
    <location>
        <begin position="573"/>
        <end position="590"/>
    </location>
</feature>
<feature type="transmembrane region" description="Helical" evidence="1">
    <location>
        <begin position="783"/>
        <end position="806"/>
    </location>
</feature>
<feature type="transmembrane region" description="Helical" evidence="1">
    <location>
        <begin position="126"/>
        <end position="143"/>
    </location>
</feature>
<feature type="transmembrane region" description="Helical" evidence="1">
    <location>
        <begin position="723"/>
        <end position="741"/>
    </location>
</feature>
<feature type="transmembrane region" description="Helical" evidence="1">
    <location>
        <begin position="388"/>
        <end position="408"/>
    </location>
</feature>
<dbReference type="PANTHER" id="PTHR38434:SF1">
    <property type="entry name" value="BLL2549 PROTEIN"/>
    <property type="match status" value="1"/>
</dbReference>
<name>A0A936YI36_9HYPH</name>
<dbReference type="InterPro" id="IPR014600">
    <property type="entry name" value="UCP035905_mem"/>
</dbReference>
<keyword evidence="1" id="KW-1133">Transmembrane helix</keyword>
<feature type="transmembrane region" description="Helical" evidence="1">
    <location>
        <begin position="223"/>
        <end position="256"/>
    </location>
</feature>
<feature type="transmembrane region" description="Helical" evidence="1">
    <location>
        <begin position="883"/>
        <end position="901"/>
    </location>
</feature>
<dbReference type="EMBL" id="JAEQNC010000001">
    <property type="protein sequence ID" value="MBL0370570.1"/>
    <property type="molecule type" value="Genomic_DNA"/>
</dbReference>
<feature type="transmembrane region" description="Helical" evidence="1">
    <location>
        <begin position="513"/>
        <end position="536"/>
    </location>
</feature>
<comment type="caution">
    <text evidence="2">The sequence shown here is derived from an EMBL/GenBank/DDBJ whole genome shotgun (WGS) entry which is preliminary data.</text>
</comment>
<dbReference type="Pfam" id="PF10101">
    <property type="entry name" value="DUF2339"/>
    <property type="match status" value="1"/>
</dbReference>
<feature type="transmembrane region" description="Helical" evidence="1">
    <location>
        <begin position="753"/>
        <end position="771"/>
    </location>
</feature>
<feature type="transmembrane region" description="Helical" evidence="1">
    <location>
        <begin position="316"/>
        <end position="335"/>
    </location>
</feature>
<keyword evidence="1" id="KW-0812">Transmembrane</keyword>
<feature type="transmembrane region" description="Helical" evidence="1">
    <location>
        <begin position="414"/>
        <end position="433"/>
    </location>
</feature>
<feature type="transmembrane region" description="Helical" evidence="1">
    <location>
        <begin position="190"/>
        <end position="211"/>
    </location>
</feature>
<dbReference type="AlphaFoldDB" id="A0A936YI36"/>
<dbReference type="InterPro" id="IPR019286">
    <property type="entry name" value="DUF2339_TM"/>
</dbReference>
<evidence type="ECO:0000256" key="1">
    <source>
        <dbReference type="SAM" id="Phobius"/>
    </source>
</evidence>
<feature type="transmembrane region" description="Helical" evidence="1">
    <location>
        <begin position="653"/>
        <end position="674"/>
    </location>
</feature>
<dbReference type="RefSeq" id="WP_201651842.1">
    <property type="nucleotide sequence ID" value="NZ_JAEQNC010000001.1"/>
</dbReference>
<evidence type="ECO:0000313" key="2">
    <source>
        <dbReference type="EMBL" id="MBL0370570.1"/>
    </source>
</evidence>
<feature type="transmembrane region" description="Helical" evidence="1">
    <location>
        <begin position="596"/>
        <end position="613"/>
    </location>
</feature>
<feature type="transmembrane region" description="Helical" evidence="1">
    <location>
        <begin position="440"/>
        <end position="460"/>
    </location>
</feature>
<dbReference type="Proteomes" id="UP000633219">
    <property type="component" value="Unassembled WGS sequence"/>
</dbReference>
<evidence type="ECO:0000313" key="3">
    <source>
        <dbReference type="Proteomes" id="UP000633219"/>
    </source>
</evidence>
<feature type="transmembrane region" description="Helical" evidence="1">
    <location>
        <begin position="855"/>
        <end position="876"/>
    </location>
</feature>
<organism evidence="2 3">
    <name type="scientific">Rhizobium setariae</name>
    <dbReference type="NCBI Taxonomy" id="2801340"/>
    <lineage>
        <taxon>Bacteria</taxon>
        <taxon>Pseudomonadati</taxon>
        <taxon>Pseudomonadota</taxon>
        <taxon>Alphaproteobacteria</taxon>
        <taxon>Hyphomicrobiales</taxon>
        <taxon>Rhizobiaceae</taxon>
        <taxon>Rhizobium/Agrobacterium group</taxon>
        <taxon>Rhizobium</taxon>
    </lineage>
</organism>
<feature type="transmembrane region" description="Helical" evidence="1">
    <location>
        <begin position="686"/>
        <end position="703"/>
    </location>
</feature>
<feature type="transmembrane region" description="Helical" evidence="1">
    <location>
        <begin position="813"/>
        <end position="835"/>
    </location>
</feature>
<proteinExistence type="predicted"/>
<sequence length="951" mass="100512">MFELISLIAIALAIGALSSARGTRARFDTELAALKLELKRLEGQVGTGTGSPQPSDIGEVLATGQGTAETIGEAATEAVPEEVGADAPEQQTAELVVVEEEPQEALAQTVAAAPRESFESRLAARWSVWVGGIALAFAGIFAVKYSIEQGLLSPAVRLSLAGLFGLVLMAAGEWVRRRSTPLLENTFQNALIPGILTAAGTLTLMGAVFVAHSVYGYFGPATAFILLCLISLATLLLSLIHGQALAGLGLVASFVTPLLVASEAPNPWPLFGFLSVAWIGSSLASKLCHWRVAPAIGNAGLSAWAVAYLASVDPFHVAPVALSLLIMLAGIAFIWPGRWSEPPSVAAPELALEESADGETDGEVAPTAVTTPQKHRGAWEQLVLPRHIASTLTAALGVMAAAIAFVAPESISTGYAPWGFAILVIGLALLGAIRTYAFYPAAFAALTALGGIRVMSFGAATVSLNDQVPDGFVGYTDPAVVTWLALGLGLFQAGLGVVLAFGRKEKESPHAIAWSVISIATPLVLASVGFFYFGNYFFDLKYGLYAVVLGVLWLASAEGAFRGAAFAGRYVVARDLFVAGSWAAFVFALIVMTDGITTTIGSAVLGFVFLNARRIRDWPVLPWAMAASAIFVAGRIAWEPTIVGASHLGTTPVFNALLAGYGIPSALLIASAWIVRKSDDVRLRNVMEALASLFTLLTLGILVRHAMNGGQLNSAVPTLAEQAIYTLLTVGASATLMNLDLRRPSIVFRTGSMAVGYLSMVSVIAAHYVGLNPYLTGELTGRIPFFNLLFLAYLLPGLAYGLAAWYARDRRPLHYVIALALTGASLLFAYVTLSVRRIFHGEGIADWKGFQQAELYTYSVVWLLLGVLLLVVGYRFRAKSIRIASAVLVLIAVVKVFLIDMSNLEGLYRVLSFIGLGVALIGIGRFYQTILTGLAGDEPHKDITATPTEGA</sequence>
<feature type="transmembrane region" description="Helical" evidence="1">
    <location>
        <begin position="155"/>
        <end position="175"/>
    </location>
</feature>